<gene>
    <name evidence="1" type="ORF">J2Z49_003014</name>
</gene>
<feature type="non-terminal residue" evidence="1">
    <location>
        <position position="43"/>
    </location>
</feature>
<evidence type="ECO:0000313" key="1">
    <source>
        <dbReference type="EMBL" id="MDQ0287880.1"/>
    </source>
</evidence>
<dbReference type="EMBL" id="JAUSUX010000062">
    <property type="protein sequence ID" value="MDQ0287880.1"/>
    <property type="molecule type" value="Genomic_DNA"/>
</dbReference>
<name>A0ABU0B574_9FIRM</name>
<evidence type="ECO:0000313" key="2">
    <source>
        <dbReference type="Proteomes" id="UP001225644"/>
    </source>
</evidence>
<dbReference type="Proteomes" id="UP001225644">
    <property type="component" value="Unassembled WGS sequence"/>
</dbReference>
<sequence>MGNRGYRRYLLLNKDAVVGIDQEALREEARYDGKYVLRTNSQL</sequence>
<protein>
    <submittedName>
        <fullName evidence="1">Uncharacterized protein</fullName>
    </submittedName>
</protein>
<comment type="caution">
    <text evidence="1">The sequence shown here is derived from an EMBL/GenBank/DDBJ whole genome shotgun (WGS) entry which is preliminary data.</text>
</comment>
<reference evidence="1 2" key="1">
    <citation type="submission" date="2023-07" db="EMBL/GenBank/DDBJ databases">
        <title>Genomic Encyclopedia of Type Strains, Phase IV (KMG-IV): sequencing the most valuable type-strain genomes for metagenomic binning, comparative biology and taxonomic classification.</title>
        <authorList>
            <person name="Goeker M."/>
        </authorList>
    </citation>
    <scope>NUCLEOTIDE SEQUENCE [LARGE SCALE GENOMIC DNA]</scope>
    <source>
        <strain evidence="1 2">DSM 12396</strain>
    </source>
</reference>
<proteinExistence type="predicted"/>
<keyword evidence="2" id="KW-1185">Reference proteome</keyword>
<organism evidence="1 2">
    <name type="scientific">Desulfofundulus luciae</name>
    <dbReference type="NCBI Taxonomy" id="74702"/>
    <lineage>
        <taxon>Bacteria</taxon>
        <taxon>Bacillati</taxon>
        <taxon>Bacillota</taxon>
        <taxon>Clostridia</taxon>
        <taxon>Eubacteriales</taxon>
        <taxon>Peptococcaceae</taxon>
        <taxon>Desulfofundulus</taxon>
    </lineage>
</organism>
<accession>A0ABU0B574</accession>